<accession>A0A0C9LYK1</accession>
<dbReference type="OrthoDB" id="10503535at2759"/>
<protein>
    <submittedName>
        <fullName evidence="2">Uncharacterized protein</fullName>
    </submittedName>
</protein>
<sequence length="341" mass="39065">MHLSSVIKLFLEAFSFVCFLLMALLPTLFVAQYFFAESKSKKVKSQAIQEQYIETKLQEYLSNLETRVDQRLLEANDRMHHQNETKQSRIEDLHQRLDSFEAMFEKETHAQKLILDSKSLLLELALHSRDTCMDGKKNICLLDHNQVDQTYQMKLLAAAVQGIADTTKTFNDLLPRVLALAVSQSTPQETAPMLTAFEQQIKYLSQKVDQTNETVENCVQRTKSDHFDLKTLVKLNRTALETKMNEMEADIRGQLVTHNHQITDTIKVVADASTFVHRELSNIQVLVRNASAYCANLKDDSDRLATQLECLCARMIQLERRLTQAASEDNGNTEPDHIILY</sequence>
<keyword evidence="1" id="KW-0812">Transmembrane</keyword>
<keyword evidence="3" id="KW-1185">Reference proteome</keyword>
<keyword evidence="1" id="KW-1133">Transmembrane helix</keyword>
<dbReference type="AlphaFoldDB" id="A0A0C9LYK1"/>
<reference evidence="2" key="1">
    <citation type="submission" date="2014-09" db="EMBL/GenBank/DDBJ databases">
        <title>Draft genome sequence of an oleaginous Mucoromycotina fungus Mucor ambiguus NBRC6742.</title>
        <authorList>
            <person name="Takeda I."/>
            <person name="Yamane N."/>
            <person name="Morita T."/>
            <person name="Tamano K."/>
            <person name="Machida M."/>
            <person name="Baker S."/>
            <person name="Koike H."/>
        </authorList>
    </citation>
    <scope>NUCLEOTIDE SEQUENCE</scope>
    <source>
        <strain evidence="2">NBRC 6742</strain>
    </source>
</reference>
<evidence type="ECO:0000256" key="1">
    <source>
        <dbReference type="SAM" id="Phobius"/>
    </source>
</evidence>
<organism evidence="2">
    <name type="scientific">Mucor ambiguus</name>
    <dbReference type="NCBI Taxonomy" id="91626"/>
    <lineage>
        <taxon>Eukaryota</taxon>
        <taxon>Fungi</taxon>
        <taxon>Fungi incertae sedis</taxon>
        <taxon>Mucoromycota</taxon>
        <taxon>Mucoromycotina</taxon>
        <taxon>Mucoromycetes</taxon>
        <taxon>Mucorales</taxon>
        <taxon>Mucorineae</taxon>
        <taxon>Mucoraceae</taxon>
        <taxon>Mucor</taxon>
    </lineage>
</organism>
<name>A0A0C9LYK1_9FUNG</name>
<feature type="transmembrane region" description="Helical" evidence="1">
    <location>
        <begin position="13"/>
        <end position="35"/>
    </location>
</feature>
<keyword evidence="1" id="KW-0472">Membrane</keyword>
<proteinExistence type="predicted"/>
<dbReference type="Proteomes" id="UP000053815">
    <property type="component" value="Unassembled WGS sequence"/>
</dbReference>
<evidence type="ECO:0000313" key="3">
    <source>
        <dbReference type="Proteomes" id="UP000053815"/>
    </source>
</evidence>
<dbReference type="EMBL" id="DF836768">
    <property type="protein sequence ID" value="GAN11130.1"/>
    <property type="molecule type" value="Genomic_DNA"/>
</dbReference>
<gene>
    <name evidence="2" type="ORF">MAM1_0479c10687</name>
</gene>
<evidence type="ECO:0000313" key="2">
    <source>
        <dbReference type="EMBL" id="GAN11130.1"/>
    </source>
</evidence>